<name>A0ABR1Q5B0_9PEZI</name>
<feature type="compositionally biased region" description="Low complexity" evidence="1">
    <location>
        <begin position="1"/>
        <end position="16"/>
    </location>
</feature>
<sequence>MFARSAALRSSIRATRVSPARISQKPIMGARKYATEPEPTPKRGGIPDSGNKLGNIAIISGVGIAGMIALLTGNPDKAQEVGLNHEPHPQEIAKERKYNKPRGYLVDEAVSPARGHREK</sequence>
<dbReference type="GeneID" id="92077885"/>
<gene>
    <name evidence="2" type="ORF">PG986_008601</name>
</gene>
<comment type="caution">
    <text evidence="2">The sequence shown here is derived from an EMBL/GenBank/DDBJ whole genome shotgun (WGS) entry which is preliminary data.</text>
</comment>
<evidence type="ECO:0000313" key="2">
    <source>
        <dbReference type="EMBL" id="KAK7947715.1"/>
    </source>
</evidence>
<keyword evidence="3" id="KW-1185">Reference proteome</keyword>
<dbReference type="Proteomes" id="UP001391051">
    <property type="component" value="Unassembled WGS sequence"/>
</dbReference>
<feature type="compositionally biased region" description="Basic and acidic residues" evidence="1">
    <location>
        <begin position="79"/>
        <end position="98"/>
    </location>
</feature>
<protein>
    <submittedName>
        <fullName evidence="2">Uncharacterized protein</fullName>
    </submittedName>
</protein>
<dbReference type="EMBL" id="JAQQWE010000006">
    <property type="protein sequence ID" value="KAK7947715.1"/>
    <property type="molecule type" value="Genomic_DNA"/>
</dbReference>
<feature type="region of interest" description="Disordered" evidence="1">
    <location>
        <begin position="79"/>
        <end position="119"/>
    </location>
</feature>
<evidence type="ECO:0000313" key="3">
    <source>
        <dbReference type="Proteomes" id="UP001391051"/>
    </source>
</evidence>
<accession>A0ABR1Q5B0</accession>
<evidence type="ECO:0000256" key="1">
    <source>
        <dbReference type="SAM" id="MobiDB-lite"/>
    </source>
</evidence>
<dbReference type="RefSeq" id="XP_066697221.1">
    <property type="nucleotide sequence ID" value="XM_066844823.1"/>
</dbReference>
<reference evidence="2 3" key="1">
    <citation type="submission" date="2023-01" db="EMBL/GenBank/DDBJ databases">
        <title>Analysis of 21 Apiospora genomes using comparative genomics revels a genus with tremendous synthesis potential of carbohydrate active enzymes and secondary metabolites.</title>
        <authorList>
            <person name="Sorensen T."/>
        </authorList>
    </citation>
    <scope>NUCLEOTIDE SEQUENCE [LARGE SCALE GENOMIC DNA]</scope>
    <source>
        <strain evidence="2 3">CBS 24483</strain>
    </source>
</reference>
<feature type="region of interest" description="Disordered" evidence="1">
    <location>
        <begin position="1"/>
        <end position="51"/>
    </location>
</feature>
<organism evidence="2 3">
    <name type="scientific">Apiospora aurea</name>
    <dbReference type="NCBI Taxonomy" id="335848"/>
    <lineage>
        <taxon>Eukaryota</taxon>
        <taxon>Fungi</taxon>
        <taxon>Dikarya</taxon>
        <taxon>Ascomycota</taxon>
        <taxon>Pezizomycotina</taxon>
        <taxon>Sordariomycetes</taxon>
        <taxon>Xylariomycetidae</taxon>
        <taxon>Amphisphaeriales</taxon>
        <taxon>Apiosporaceae</taxon>
        <taxon>Apiospora</taxon>
    </lineage>
</organism>
<proteinExistence type="predicted"/>